<evidence type="ECO:0000313" key="6">
    <source>
        <dbReference type="Proteomes" id="UP000627538"/>
    </source>
</evidence>
<keyword evidence="6" id="KW-1185">Reference proteome</keyword>
<dbReference type="SUPFAM" id="SSF53756">
    <property type="entry name" value="UDP-Glycosyltransferase/glycogen phosphorylase"/>
    <property type="match status" value="1"/>
</dbReference>
<dbReference type="Pfam" id="PF13439">
    <property type="entry name" value="Glyco_transf_4"/>
    <property type="match status" value="1"/>
</dbReference>
<accession>A0A8I0GBD0</accession>
<evidence type="ECO:0000256" key="1">
    <source>
        <dbReference type="ARBA" id="ARBA00022676"/>
    </source>
</evidence>
<keyword evidence="2 5" id="KW-0808">Transferase</keyword>
<dbReference type="InterPro" id="IPR001296">
    <property type="entry name" value="Glyco_trans_1"/>
</dbReference>
<organism evidence="5 6">
    <name type="scientific">Nanchangia anserum</name>
    <dbReference type="NCBI Taxonomy" id="2692125"/>
    <lineage>
        <taxon>Bacteria</taxon>
        <taxon>Bacillati</taxon>
        <taxon>Actinomycetota</taxon>
        <taxon>Actinomycetes</taxon>
        <taxon>Actinomycetales</taxon>
        <taxon>Actinomycetaceae</taxon>
        <taxon>Nanchangia</taxon>
    </lineage>
</organism>
<comment type="caution">
    <text evidence="5">The sequence shown here is derived from an EMBL/GenBank/DDBJ whole genome shotgun (WGS) entry which is preliminary data.</text>
</comment>
<dbReference type="Pfam" id="PF00534">
    <property type="entry name" value="Glycos_transf_1"/>
    <property type="match status" value="1"/>
</dbReference>
<sequence>MRIAMISDCYPPHMGGIESQVAGLATRLGGVGHTIEVVTASPGPARKRGGMGAGVHVTRAALPLPGFVPVNPFAGPTLAAALRRADVAHIHMGVVSPLALQALARVKRHRCPCVVTFHCMLDGWKTVFRTTGLYGKLPDHIVLSAVSTTLAAQVCEVAGGAHVDVIPNGVELSRWRHIAACRPTPPSPNRPLHLVTALRFMPRKRPLALVAIMARLRARLGEDCPRLTMYGEGAQLRAVRGAIRAARLGDVVTCPGRLDEAGLQMAYLGADAFVLASTHESFGIAALEARAAGLPVLARAGTGITDFITDGTDGILAHSDRELARVIEALVRDEQRVIGLQAAAQERVSLSWKASIDAAQSAYARAGARG</sequence>
<proteinExistence type="predicted"/>
<dbReference type="RefSeq" id="WP_191070993.1">
    <property type="nucleotide sequence ID" value="NZ_CP060506.1"/>
</dbReference>
<evidence type="ECO:0000259" key="3">
    <source>
        <dbReference type="Pfam" id="PF00534"/>
    </source>
</evidence>
<protein>
    <submittedName>
        <fullName evidence="5">Glycosyltransferase family 4 protein</fullName>
    </submittedName>
</protein>
<name>A0A8I0GBD0_9ACTO</name>
<dbReference type="PANTHER" id="PTHR45947">
    <property type="entry name" value="SULFOQUINOVOSYL TRANSFERASE SQD2"/>
    <property type="match status" value="1"/>
</dbReference>
<evidence type="ECO:0000259" key="4">
    <source>
        <dbReference type="Pfam" id="PF13439"/>
    </source>
</evidence>
<gene>
    <name evidence="5" type="ORF">H8R10_01425</name>
</gene>
<dbReference type="GO" id="GO:0016758">
    <property type="term" value="F:hexosyltransferase activity"/>
    <property type="evidence" value="ECO:0007669"/>
    <property type="project" value="TreeGrafter"/>
</dbReference>
<dbReference type="Proteomes" id="UP000627538">
    <property type="component" value="Unassembled WGS sequence"/>
</dbReference>
<dbReference type="Gene3D" id="3.40.50.2000">
    <property type="entry name" value="Glycogen Phosphorylase B"/>
    <property type="match status" value="2"/>
</dbReference>
<reference evidence="5 6" key="1">
    <citation type="submission" date="2020-08" db="EMBL/GenBank/DDBJ databases">
        <title>Winkia gen. nov., sp. nov., isolated from faeces of the Anser albifrons in China.</title>
        <authorList>
            <person name="Liu Q."/>
        </authorList>
    </citation>
    <scope>NUCLEOTIDE SEQUENCE [LARGE SCALE GENOMIC DNA]</scope>
    <source>
        <strain evidence="5 6">C62</strain>
    </source>
</reference>
<dbReference type="CDD" id="cd03801">
    <property type="entry name" value="GT4_PimA-like"/>
    <property type="match status" value="1"/>
</dbReference>
<dbReference type="PANTHER" id="PTHR45947:SF3">
    <property type="entry name" value="SULFOQUINOVOSYL TRANSFERASE SQD2"/>
    <property type="match status" value="1"/>
</dbReference>
<evidence type="ECO:0000313" key="5">
    <source>
        <dbReference type="EMBL" id="MBD3688901.1"/>
    </source>
</evidence>
<dbReference type="InterPro" id="IPR028098">
    <property type="entry name" value="Glyco_trans_4-like_N"/>
</dbReference>
<dbReference type="AlphaFoldDB" id="A0A8I0GBD0"/>
<dbReference type="GO" id="GO:1901137">
    <property type="term" value="P:carbohydrate derivative biosynthetic process"/>
    <property type="evidence" value="ECO:0007669"/>
    <property type="project" value="UniProtKB-ARBA"/>
</dbReference>
<keyword evidence="1" id="KW-0328">Glycosyltransferase</keyword>
<dbReference type="InterPro" id="IPR050194">
    <property type="entry name" value="Glycosyltransferase_grp1"/>
</dbReference>
<evidence type="ECO:0000256" key="2">
    <source>
        <dbReference type="ARBA" id="ARBA00022679"/>
    </source>
</evidence>
<feature type="domain" description="Glycosyltransferase subfamily 4-like N-terminal" evidence="4">
    <location>
        <begin position="14"/>
        <end position="174"/>
    </location>
</feature>
<feature type="domain" description="Glycosyl transferase family 1" evidence="3">
    <location>
        <begin position="189"/>
        <end position="336"/>
    </location>
</feature>
<dbReference type="EMBL" id="JACRUO010000001">
    <property type="protein sequence ID" value="MBD3688901.1"/>
    <property type="molecule type" value="Genomic_DNA"/>
</dbReference>